<evidence type="ECO:0000313" key="2">
    <source>
        <dbReference type="WBParaSite" id="ES5_v2.g12645.t1"/>
    </source>
</evidence>
<accession>A0AC34F7I5</accession>
<evidence type="ECO:0000313" key="1">
    <source>
        <dbReference type="Proteomes" id="UP000887579"/>
    </source>
</evidence>
<name>A0AC34F7I5_9BILA</name>
<dbReference type="WBParaSite" id="ES5_v2.g12645.t1">
    <property type="protein sequence ID" value="ES5_v2.g12645.t1"/>
    <property type="gene ID" value="ES5_v2.g12645"/>
</dbReference>
<dbReference type="Proteomes" id="UP000887579">
    <property type="component" value="Unplaced"/>
</dbReference>
<organism evidence="1 2">
    <name type="scientific">Panagrolaimus sp. ES5</name>
    <dbReference type="NCBI Taxonomy" id="591445"/>
    <lineage>
        <taxon>Eukaryota</taxon>
        <taxon>Metazoa</taxon>
        <taxon>Ecdysozoa</taxon>
        <taxon>Nematoda</taxon>
        <taxon>Chromadorea</taxon>
        <taxon>Rhabditida</taxon>
        <taxon>Tylenchina</taxon>
        <taxon>Panagrolaimomorpha</taxon>
        <taxon>Panagrolaimoidea</taxon>
        <taxon>Panagrolaimidae</taxon>
        <taxon>Panagrolaimus</taxon>
    </lineage>
</organism>
<reference evidence="2" key="1">
    <citation type="submission" date="2022-11" db="UniProtKB">
        <authorList>
            <consortium name="WormBaseParasite"/>
        </authorList>
    </citation>
    <scope>IDENTIFICATION</scope>
</reference>
<sequence length="101" mass="11209">MSTKFAVVFASLFISLAIIDAAPAALESDALAQNGPHVIPPIVVGSPPEKLNVSPQPRKVLRRRKAPLEKSDKIAASNNVQTMQQRDSGKSADYYYYYYYY</sequence>
<protein>
    <submittedName>
        <fullName evidence="2">Uncharacterized protein</fullName>
    </submittedName>
</protein>
<proteinExistence type="predicted"/>